<keyword evidence="3 4" id="KW-0378">Hydrolase</keyword>
<comment type="catalytic activity">
    <reaction evidence="3">
        <text>N-terminal N-formyl-L-methionyl-[peptide] + H2O = N-terminal L-methionyl-[peptide] + formate</text>
        <dbReference type="Rhea" id="RHEA:24420"/>
        <dbReference type="Rhea" id="RHEA-COMP:10639"/>
        <dbReference type="Rhea" id="RHEA-COMP:10640"/>
        <dbReference type="ChEBI" id="CHEBI:15377"/>
        <dbReference type="ChEBI" id="CHEBI:15740"/>
        <dbReference type="ChEBI" id="CHEBI:49298"/>
        <dbReference type="ChEBI" id="CHEBI:64731"/>
        <dbReference type="EC" id="3.5.1.88"/>
    </reaction>
</comment>
<dbReference type="PANTHER" id="PTHR10458">
    <property type="entry name" value="PEPTIDE DEFORMYLASE"/>
    <property type="match status" value="1"/>
</dbReference>
<evidence type="ECO:0000256" key="3">
    <source>
        <dbReference type="HAMAP-Rule" id="MF_00163"/>
    </source>
</evidence>
<keyword evidence="3" id="KW-0479">Metal-binding</keyword>
<evidence type="ECO:0000313" key="4">
    <source>
        <dbReference type="EMBL" id="MBF8436813.1"/>
    </source>
</evidence>
<feature type="active site" evidence="3">
    <location>
        <position position="131"/>
    </location>
</feature>
<keyword evidence="3" id="KW-0648">Protein biosynthesis</keyword>
<comment type="similarity">
    <text evidence="1 3">Belongs to the polypeptide deformylase family.</text>
</comment>
<dbReference type="AlphaFoldDB" id="A0A931F8R8"/>
<feature type="binding site" evidence="3">
    <location>
        <position position="130"/>
    </location>
    <ligand>
        <name>Fe cation</name>
        <dbReference type="ChEBI" id="CHEBI:24875"/>
    </ligand>
</feature>
<evidence type="ECO:0000313" key="5">
    <source>
        <dbReference type="Proteomes" id="UP000621436"/>
    </source>
</evidence>
<dbReference type="PRINTS" id="PR01576">
    <property type="entry name" value="PDEFORMYLASE"/>
</dbReference>
<reference evidence="4" key="1">
    <citation type="submission" date="2020-11" db="EMBL/GenBank/DDBJ databases">
        <title>Halonatronomonas betainensis gen. nov., sp. nov. a novel haloalkaliphilic representative of the family Halanaerobiacae capable of betaine degradation.</title>
        <authorList>
            <person name="Boltyanskaya Y."/>
            <person name="Kevbrin V."/>
            <person name="Detkova E."/>
            <person name="Grouzdev D.S."/>
            <person name="Koziaeva V."/>
            <person name="Zhilina T."/>
        </authorList>
    </citation>
    <scope>NUCLEOTIDE SEQUENCE</scope>
    <source>
        <strain evidence="4">Z-7014</strain>
    </source>
</reference>
<dbReference type="GO" id="GO:0046872">
    <property type="term" value="F:metal ion binding"/>
    <property type="evidence" value="ECO:0007669"/>
    <property type="project" value="UniProtKB-KW"/>
</dbReference>
<dbReference type="CDD" id="cd00487">
    <property type="entry name" value="Pep_deformylase"/>
    <property type="match status" value="1"/>
</dbReference>
<dbReference type="Gene3D" id="3.90.45.10">
    <property type="entry name" value="Peptide deformylase"/>
    <property type="match status" value="1"/>
</dbReference>
<dbReference type="GO" id="GO:0042586">
    <property type="term" value="F:peptide deformylase activity"/>
    <property type="evidence" value="ECO:0007669"/>
    <property type="project" value="UniProtKB-UniRule"/>
</dbReference>
<comment type="cofactor">
    <cofactor evidence="3">
        <name>Fe(2+)</name>
        <dbReference type="ChEBI" id="CHEBI:29033"/>
    </cofactor>
    <text evidence="3">Binds 1 Fe(2+) ion.</text>
</comment>
<dbReference type="Pfam" id="PF01327">
    <property type="entry name" value="Pep_deformylase"/>
    <property type="match status" value="1"/>
</dbReference>
<evidence type="ECO:0000256" key="1">
    <source>
        <dbReference type="ARBA" id="ARBA00010759"/>
    </source>
</evidence>
<sequence>MAVLPIRKIGDPVLRAKAKPVEHFTEKTENLIVNLIDTMHDAEGLGLAATQIGVQLKVAVVEVNGELLEIINPEVTEKEGKDIAEEGCLSIPDRNGLVARPESIKLTAYNRHGEKYQKEFTGLAARAILHEIDHLDGVLFVDKMIDPAELAGMEG</sequence>
<dbReference type="NCBIfam" id="NF001159">
    <property type="entry name" value="PRK00150.1-3"/>
    <property type="match status" value="1"/>
</dbReference>
<feature type="binding site" evidence="3">
    <location>
        <position position="134"/>
    </location>
    <ligand>
        <name>Fe cation</name>
        <dbReference type="ChEBI" id="CHEBI:24875"/>
    </ligand>
</feature>
<dbReference type="InterPro" id="IPR023635">
    <property type="entry name" value="Peptide_deformylase"/>
</dbReference>
<name>A0A931F8R8_9FIRM</name>
<accession>A0A931F8R8</accession>
<dbReference type="GO" id="GO:0006412">
    <property type="term" value="P:translation"/>
    <property type="evidence" value="ECO:0007669"/>
    <property type="project" value="UniProtKB-UniRule"/>
</dbReference>
<dbReference type="PANTHER" id="PTHR10458:SF22">
    <property type="entry name" value="PEPTIDE DEFORMYLASE"/>
    <property type="match status" value="1"/>
</dbReference>
<comment type="function">
    <text evidence="3">Removes the formyl group from the N-terminal Met of newly synthesized proteins. Requires at least a dipeptide for an efficient rate of reaction. N-terminal L-methionine is a prerequisite for activity but the enzyme has broad specificity at other positions.</text>
</comment>
<dbReference type="HAMAP" id="MF_00163">
    <property type="entry name" value="Pep_deformylase"/>
    <property type="match status" value="1"/>
</dbReference>
<keyword evidence="2 3" id="KW-0408">Iron</keyword>
<dbReference type="RefSeq" id="WP_270453728.1">
    <property type="nucleotide sequence ID" value="NZ_JADPIE010000003.1"/>
</dbReference>
<keyword evidence="5" id="KW-1185">Reference proteome</keyword>
<dbReference type="Proteomes" id="UP000621436">
    <property type="component" value="Unassembled WGS sequence"/>
</dbReference>
<gene>
    <name evidence="3 4" type="primary">def</name>
    <name evidence="4" type="ORF">I0Q91_06980</name>
</gene>
<comment type="caution">
    <text evidence="4">The sequence shown here is derived from an EMBL/GenBank/DDBJ whole genome shotgun (WGS) entry which is preliminary data.</text>
</comment>
<dbReference type="NCBIfam" id="TIGR00079">
    <property type="entry name" value="pept_deformyl"/>
    <property type="match status" value="1"/>
</dbReference>
<dbReference type="PIRSF" id="PIRSF004749">
    <property type="entry name" value="Pep_def"/>
    <property type="match status" value="1"/>
</dbReference>
<dbReference type="InterPro" id="IPR036821">
    <property type="entry name" value="Peptide_deformylase_sf"/>
</dbReference>
<feature type="binding site" evidence="3">
    <location>
        <position position="88"/>
    </location>
    <ligand>
        <name>Fe cation</name>
        <dbReference type="ChEBI" id="CHEBI:24875"/>
    </ligand>
</feature>
<proteinExistence type="inferred from homology"/>
<protein>
    <recommendedName>
        <fullName evidence="3">Peptide deformylase</fullName>
        <shortName evidence="3">PDF</shortName>
        <ecNumber evidence="3">3.5.1.88</ecNumber>
    </recommendedName>
    <alternativeName>
        <fullName evidence="3">Polypeptide deformylase</fullName>
    </alternativeName>
</protein>
<evidence type="ECO:0000256" key="2">
    <source>
        <dbReference type="ARBA" id="ARBA00023004"/>
    </source>
</evidence>
<dbReference type="SUPFAM" id="SSF56420">
    <property type="entry name" value="Peptide deformylase"/>
    <property type="match status" value="1"/>
</dbReference>
<dbReference type="EC" id="3.5.1.88" evidence="3"/>
<dbReference type="EMBL" id="JADPIE010000003">
    <property type="protein sequence ID" value="MBF8436813.1"/>
    <property type="molecule type" value="Genomic_DNA"/>
</dbReference>
<organism evidence="4 5">
    <name type="scientific">Halonatronomonas betaini</name>
    <dbReference type="NCBI Taxonomy" id="2778430"/>
    <lineage>
        <taxon>Bacteria</taxon>
        <taxon>Bacillati</taxon>
        <taxon>Bacillota</taxon>
        <taxon>Clostridia</taxon>
        <taxon>Halanaerobiales</taxon>
        <taxon>Halarsenatibacteraceae</taxon>
        <taxon>Halonatronomonas</taxon>
    </lineage>
</organism>